<keyword evidence="1" id="KW-0472">Membrane</keyword>
<reference evidence="2" key="2">
    <citation type="journal article" date="2015" name="Data Brief">
        <title>Shoot transcriptome of the giant reed, Arundo donax.</title>
        <authorList>
            <person name="Barrero R.A."/>
            <person name="Guerrero F.D."/>
            <person name="Moolhuijzen P."/>
            <person name="Goolsby J.A."/>
            <person name="Tidwell J."/>
            <person name="Bellgard S.E."/>
            <person name="Bellgard M.I."/>
        </authorList>
    </citation>
    <scope>NUCLEOTIDE SEQUENCE</scope>
    <source>
        <tissue evidence="2">Shoot tissue taken approximately 20 cm above the soil surface</tissue>
    </source>
</reference>
<reference evidence="2" key="1">
    <citation type="submission" date="2014-09" db="EMBL/GenBank/DDBJ databases">
        <authorList>
            <person name="Magalhaes I.L.F."/>
            <person name="Oliveira U."/>
            <person name="Santos F.R."/>
            <person name="Vidigal T.H.D.A."/>
            <person name="Brescovit A.D."/>
            <person name="Santos A.J."/>
        </authorList>
    </citation>
    <scope>NUCLEOTIDE SEQUENCE</scope>
    <source>
        <tissue evidence="2">Shoot tissue taken approximately 20 cm above the soil surface</tissue>
    </source>
</reference>
<protein>
    <submittedName>
        <fullName evidence="2">Uncharacterized protein</fullName>
    </submittedName>
</protein>
<keyword evidence="1" id="KW-0812">Transmembrane</keyword>
<name>A0A0A8YCB0_ARUDO</name>
<evidence type="ECO:0000313" key="2">
    <source>
        <dbReference type="EMBL" id="JAD23053.1"/>
    </source>
</evidence>
<keyword evidence="1" id="KW-1133">Transmembrane helix</keyword>
<dbReference type="EMBL" id="GBRH01274842">
    <property type="protein sequence ID" value="JAD23053.1"/>
    <property type="molecule type" value="Transcribed_RNA"/>
</dbReference>
<organism evidence="2">
    <name type="scientific">Arundo donax</name>
    <name type="common">Giant reed</name>
    <name type="synonym">Donax arundinaceus</name>
    <dbReference type="NCBI Taxonomy" id="35708"/>
    <lineage>
        <taxon>Eukaryota</taxon>
        <taxon>Viridiplantae</taxon>
        <taxon>Streptophyta</taxon>
        <taxon>Embryophyta</taxon>
        <taxon>Tracheophyta</taxon>
        <taxon>Spermatophyta</taxon>
        <taxon>Magnoliopsida</taxon>
        <taxon>Liliopsida</taxon>
        <taxon>Poales</taxon>
        <taxon>Poaceae</taxon>
        <taxon>PACMAD clade</taxon>
        <taxon>Arundinoideae</taxon>
        <taxon>Arundineae</taxon>
        <taxon>Arundo</taxon>
    </lineage>
</organism>
<evidence type="ECO:0000256" key="1">
    <source>
        <dbReference type="SAM" id="Phobius"/>
    </source>
</evidence>
<sequence length="31" mass="3715">MQSFSYLEYPIMLVFFVVMNLFLTAVVIWVL</sequence>
<feature type="transmembrane region" description="Helical" evidence="1">
    <location>
        <begin position="12"/>
        <end position="30"/>
    </location>
</feature>
<proteinExistence type="predicted"/>
<dbReference type="AlphaFoldDB" id="A0A0A8YCB0"/>
<accession>A0A0A8YCB0</accession>